<keyword evidence="1" id="KW-0812">Transmembrane</keyword>
<name>A0AA96WK38_9CYAN</name>
<dbReference type="InterPro" id="IPR004676">
    <property type="entry name" value="Cd-R_transporter"/>
</dbReference>
<gene>
    <name evidence="2" type="ORF">HJG54_29250</name>
</gene>
<sequence length="234" mass="25308">MSNLLAAIPTGITAFIATNLDDIIILLLLFSQVNRGFQRRHVVMGQYLGFTSLVLMSMPGFLGGQLLPQTWIGMLGIVPIAIGVNRLLSRDQEEESEQNLTVAASASPFANFLSPQACSIAAITIANGGDNIGIYMPLFASCTVESLLVILSVFLSLVGVWCYAAYQLTRVPMIAETLTRYGNLLVPFVLIGLGVMILFESHTLEDQSLSMLALIVSAVATVMMNRKVLLPQKN</sequence>
<dbReference type="EMBL" id="CP053587">
    <property type="protein sequence ID" value="WNZ27008.1"/>
    <property type="molecule type" value="Genomic_DNA"/>
</dbReference>
<evidence type="ECO:0000313" key="2">
    <source>
        <dbReference type="EMBL" id="WNZ27008.1"/>
    </source>
</evidence>
<feature type="transmembrane region" description="Helical" evidence="1">
    <location>
        <begin position="146"/>
        <end position="166"/>
    </location>
</feature>
<dbReference type="Pfam" id="PF03596">
    <property type="entry name" value="Cad"/>
    <property type="match status" value="1"/>
</dbReference>
<evidence type="ECO:0000256" key="1">
    <source>
        <dbReference type="SAM" id="Phobius"/>
    </source>
</evidence>
<feature type="transmembrane region" description="Helical" evidence="1">
    <location>
        <begin position="68"/>
        <end position="88"/>
    </location>
</feature>
<feature type="transmembrane region" description="Helical" evidence="1">
    <location>
        <begin position="42"/>
        <end position="62"/>
    </location>
</feature>
<feature type="transmembrane region" description="Helical" evidence="1">
    <location>
        <begin position="6"/>
        <end position="30"/>
    </location>
</feature>
<accession>A0AA96WK38</accession>
<proteinExistence type="predicted"/>
<organism evidence="2">
    <name type="scientific">Leptolyngbya sp. NK1-12</name>
    <dbReference type="NCBI Taxonomy" id="2547451"/>
    <lineage>
        <taxon>Bacteria</taxon>
        <taxon>Bacillati</taxon>
        <taxon>Cyanobacteriota</taxon>
        <taxon>Cyanophyceae</taxon>
        <taxon>Leptolyngbyales</taxon>
        <taxon>Leptolyngbyaceae</taxon>
        <taxon>Leptolyngbya group</taxon>
        <taxon>Leptolyngbya</taxon>
    </lineage>
</organism>
<keyword evidence="1" id="KW-1133">Transmembrane helix</keyword>
<feature type="transmembrane region" description="Helical" evidence="1">
    <location>
        <begin position="178"/>
        <end position="199"/>
    </location>
</feature>
<dbReference type="RefSeq" id="WP_316436601.1">
    <property type="nucleotide sequence ID" value="NZ_CP053587.1"/>
</dbReference>
<feature type="transmembrane region" description="Helical" evidence="1">
    <location>
        <begin position="211"/>
        <end position="229"/>
    </location>
</feature>
<reference evidence="2" key="1">
    <citation type="submission" date="2020-05" db="EMBL/GenBank/DDBJ databases">
        <authorList>
            <person name="Zhu T."/>
            <person name="Keshari N."/>
            <person name="Lu X."/>
        </authorList>
    </citation>
    <scope>NUCLEOTIDE SEQUENCE</scope>
    <source>
        <strain evidence="2">NK1-12</strain>
    </source>
</reference>
<feature type="transmembrane region" description="Helical" evidence="1">
    <location>
        <begin position="100"/>
        <end position="126"/>
    </location>
</feature>
<dbReference type="AlphaFoldDB" id="A0AA96WK38"/>
<protein>
    <submittedName>
        <fullName evidence="2">Transporter</fullName>
    </submittedName>
</protein>
<keyword evidence="1" id="KW-0472">Membrane</keyword>